<keyword evidence="6 7" id="KW-0472">Membrane</keyword>
<dbReference type="EMBL" id="CAUZLR010000003">
    <property type="protein sequence ID" value="CAK1234256.1"/>
    <property type="molecule type" value="Genomic_DNA"/>
</dbReference>
<dbReference type="InterPro" id="IPR000515">
    <property type="entry name" value="MetI-like"/>
</dbReference>
<dbReference type="Proteomes" id="UP001314261">
    <property type="component" value="Unassembled WGS sequence"/>
</dbReference>
<evidence type="ECO:0000256" key="3">
    <source>
        <dbReference type="ARBA" id="ARBA00022448"/>
    </source>
</evidence>
<accession>A0ABN9YS17</accession>
<reference evidence="9 10" key="1">
    <citation type="submission" date="2023-10" db="EMBL/GenBank/DDBJ databases">
        <authorList>
            <person name="Botero Cardona J."/>
        </authorList>
    </citation>
    <scope>NUCLEOTIDE SEQUENCE [LARGE SCALE GENOMIC DNA]</scope>
    <source>
        <strain evidence="9 10">R-54839</strain>
    </source>
</reference>
<proteinExistence type="inferred from homology"/>
<sequence length="264" mass="28314">MMVQKRSLSSRLKSYVAGAIALIIVIWAFSGIEFKGMKDSAGQILGAIFAGLFNPDWSYVYSGHGEDLVSALFETLAIAFLGTIISSFIAVPFAFWAAKTSKKFSVRSTTGKFLLTLIRVFPELVLAIMFIKAVGPGAFAGVLAMGVHSIGMMGKLFSEAIENIDRGPEEAIISAGGNRLDALSWATLPAVLPEFINFTLYRFEIAVRSASILGIVGAGGVGAPLIFALSNRSWSRVGIILIGIILMVTVIDWLPGAIRKHLLK</sequence>
<feature type="transmembrane region" description="Helical" evidence="7">
    <location>
        <begin position="205"/>
        <end position="227"/>
    </location>
</feature>
<dbReference type="Gene3D" id="1.10.3720.10">
    <property type="entry name" value="MetI-like"/>
    <property type="match status" value="1"/>
</dbReference>
<evidence type="ECO:0000256" key="4">
    <source>
        <dbReference type="ARBA" id="ARBA00022692"/>
    </source>
</evidence>
<name>A0ABN9YS17_9LACO</name>
<feature type="domain" description="ABC transmembrane type-1" evidence="8">
    <location>
        <begin position="72"/>
        <end position="252"/>
    </location>
</feature>
<keyword evidence="4 7" id="KW-0812">Transmembrane</keyword>
<dbReference type="PROSITE" id="PS50928">
    <property type="entry name" value="ABC_TM1"/>
    <property type="match status" value="1"/>
</dbReference>
<comment type="similarity">
    <text evidence="7">Belongs to the binding-protein-dependent transport system permease family.</text>
</comment>
<dbReference type="InterPro" id="IPR035906">
    <property type="entry name" value="MetI-like_sf"/>
</dbReference>
<gene>
    <name evidence="9" type="ORF">R54839_PPFHFPJH_00587</name>
</gene>
<evidence type="ECO:0000256" key="2">
    <source>
        <dbReference type="ARBA" id="ARBA00004196"/>
    </source>
</evidence>
<protein>
    <submittedName>
        <fullName evidence="9">Permease component (PhnE)</fullName>
    </submittedName>
</protein>
<dbReference type="PANTHER" id="PTHR30043">
    <property type="entry name" value="PHOSPHONATES TRANSPORT SYSTEM PERMEASE PROTEIN"/>
    <property type="match status" value="1"/>
</dbReference>
<evidence type="ECO:0000256" key="5">
    <source>
        <dbReference type="ARBA" id="ARBA00022989"/>
    </source>
</evidence>
<dbReference type="Pfam" id="PF00528">
    <property type="entry name" value="BPD_transp_1"/>
    <property type="match status" value="1"/>
</dbReference>
<keyword evidence="10" id="KW-1185">Reference proteome</keyword>
<feature type="transmembrane region" description="Helical" evidence="7">
    <location>
        <begin position="12"/>
        <end position="30"/>
    </location>
</feature>
<comment type="caution">
    <text evidence="9">The sequence shown here is derived from an EMBL/GenBank/DDBJ whole genome shotgun (WGS) entry which is preliminary data.</text>
</comment>
<evidence type="ECO:0000313" key="9">
    <source>
        <dbReference type="EMBL" id="CAK1234256.1"/>
    </source>
</evidence>
<keyword evidence="3 7" id="KW-0813">Transport</keyword>
<organism evidence="9 10">
    <name type="scientific">Fructobacillus fructosus</name>
    <dbReference type="NCBI Taxonomy" id="1631"/>
    <lineage>
        <taxon>Bacteria</taxon>
        <taxon>Bacillati</taxon>
        <taxon>Bacillota</taxon>
        <taxon>Bacilli</taxon>
        <taxon>Lactobacillales</taxon>
        <taxon>Lactobacillaceae</taxon>
        <taxon>Fructobacillus</taxon>
    </lineage>
</organism>
<evidence type="ECO:0000313" key="10">
    <source>
        <dbReference type="Proteomes" id="UP001314261"/>
    </source>
</evidence>
<dbReference type="RefSeq" id="WP_338346024.1">
    <property type="nucleotide sequence ID" value="NZ_CAUZLR010000003.1"/>
</dbReference>
<keyword evidence="5 7" id="KW-1133">Transmembrane helix</keyword>
<comment type="subcellular location">
    <subcellularLocation>
        <location evidence="2">Cell envelope</location>
    </subcellularLocation>
    <subcellularLocation>
        <location evidence="7">Cell membrane</location>
        <topology evidence="7">Multi-pass membrane protein</topology>
    </subcellularLocation>
    <subcellularLocation>
        <location evidence="1">Membrane</location>
        <topology evidence="1">Multi-pass membrane protein</topology>
    </subcellularLocation>
</comment>
<evidence type="ECO:0000259" key="8">
    <source>
        <dbReference type="PROSITE" id="PS50928"/>
    </source>
</evidence>
<dbReference type="NCBIfam" id="TIGR01097">
    <property type="entry name" value="PhnE"/>
    <property type="match status" value="1"/>
</dbReference>
<dbReference type="SUPFAM" id="SSF161098">
    <property type="entry name" value="MetI-like"/>
    <property type="match status" value="1"/>
</dbReference>
<feature type="transmembrane region" description="Helical" evidence="7">
    <location>
        <begin position="233"/>
        <end position="254"/>
    </location>
</feature>
<evidence type="ECO:0000256" key="7">
    <source>
        <dbReference type="RuleBase" id="RU363032"/>
    </source>
</evidence>
<evidence type="ECO:0000256" key="1">
    <source>
        <dbReference type="ARBA" id="ARBA00004141"/>
    </source>
</evidence>
<evidence type="ECO:0000256" key="6">
    <source>
        <dbReference type="ARBA" id="ARBA00023136"/>
    </source>
</evidence>
<dbReference type="PANTHER" id="PTHR30043:SF8">
    <property type="entry name" value="ABC TRANSPORTER, PERMEASE PROTEIN CC0363, PUTATIVE-RELATED"/>
    <property type="match status" value="1"/>
</dbReference>
<feature type="transmembrane region" description="Helical" evidence="7">
    <location>
        <begin position="76"/>
        <end position="98"/>
    </location>
</feature>
<dbReference type="InterPro" id="IPR005769">
    <property type="entry name" value="PhnE/PtxC"/>
</dbReference>